<reference evidence="3" key="1">
    <citation type="submission" date="2019-09" db="EMBL/GenBank/DDBJ databases">
        <title>Antimicrobial potential of Antarctic Bacteria.</title>
        <authorList>
            <person name="Benaud N."/>
            <person name="Edwards R.J."/>
            <person name="Ferrari B.C."/>
        </authorList>
    </citation>
    <scope>NUCLEOTIDE SEQUENCE [LARGE SCALE GENOMIC DNA]</scope>
    <source>
        <strain evidence="3">SPB151</strain>
    </source>
</reference>
<evidence type="ECO:0000259" key="1">
    <source>
        <dbReference type="SMART" id="SM00871"/>
    </source>
</evidence>
<keyword evidence="3" id="KW-1185">Reference proteome</keyword>
<evidence type="ECO:0000313" key="3">
    <source>
        <dbReference type="Proteomes" id="UP000515563"/>
    </source>
</evidence>
<dbReference type="RefSeq" id="WP_185445807.1">
    <property type="nucleotide sequence ID" value="NZ_CP043661.1"/>
</dbReference>
<dbReference type="SUPFAM" id="SSF55136">
    <property type="entry name" value="Probable bacterial effector-binding domain"/>
    <property type="match status" value="1"/>
</dbReference>
<reference evidence="2 3" key="2">
    <citation type="journal article" date="2020" name="Microbiol. Resour. Announc.">
        <title>Antarctic desert soil bacteria exhibit high novel natural product potential, evaluated through long-read genome sequencing and comparative genomics.</title>
        <authorList>
            <person name="Benaud N."/>
            <person name="Edwards R.J."/>
            <person name="Amos T.G."/>
            <person name="D'Agostino P.M."/>
            <person name="Gutierrez-Chavez C."/>
            <person name="Montgomery K."/>
            <person name="Nicetic I."/>
            <person name="Ferrari B.C."/>
        </authorList>
    </citation>
    <scope>NUCLEOTIDE SEQUENCE [LARGE SCALE GENOMIC DNA]</scope>
    <source>
        <strain evidence="2 3">SPB151</strain>
    </source>
</reference>
<feature type="domain" description="AraC effector-binding" evidence="1">
    <location>
        <begin position="4"/>
        <end position="152"/>
    </location>
</feature>
<sequence>MRTAVVEDRTVAAQTTAVRRAVLSPADVSDWLLAAFNEIAESLRGYRIVANGFPFTRRRPLPDGRIEIEAGFPVGVPVRTDGTVQCSELPAGPVAVIAYAGPYDEIDRAYDQLGDWLRLRGVRPSGEAWEIYHDPPIGPPANWRVEIVQPCSSELRVP</sequence>
<accession>A0A7G6WSK8</accession>
<dbReference type="Pfam" id="PF06445">
    <property type="entry name" value="GyrI-like"/>
    <property type="match status" value="1"/>
</dbReference>
<gene>
    <name evidence="2" type="ORF">F1D05_02440</name>
</gene>
<proteinExistence type="predicted"/>
<dbReference type="AlphaFoldDB" id="A0A7G6WSK8"/>
<protein>
    <submittedName>
        <fullName evidence="2">GyrI-like domain-containing protein</fullName>
    </submittedName>
</protein>
<organism evidence="2 3">
    <name type="scientific">Kribbella qitaiheensis</name>
    <dbReference type="NCBI Taxonomy" id="1544730"/>
    <lineage>
        <taxon>Bacteria</taxon>
        <taxon>Bacillati</taxon>
        <taxon>Actinomycetota</taxon>
        <taxon>Actinomycetes</taxon>
        <taxon>Propionibacteriales</taxon>
        <taxon>Kribbellaceae</taxon>
        <taxon>Kribbella</taxon>
    </lineage>
</organism>
<dbReference type="InterPro" id="IPR011256">
    <property type="entry name" value="Reg_factor_effector_dom_sf"/>
</dbReference>
<dbReference type="Proteomes" id="UP000515563">
    <property type="component" value="Chromosome"/>
</dbReference>
<evidence type="ECO:0000313" key="2">
    <source>
        <dbReference type="EMBL" id="QNE16973.1"/>
    </source>
</evidence>
<name>A0A7G6WSK8_9ACTN</name>
<dbReference type="InterPro" id="IPR010499">
    <property type="entry name" value="AraC_E-bd"/>
</dbReference>
<dbReference type="SMART" id="SM00871">
    <property type="entry name" value="AraC_E_bind"/>
    <property type="match status" value="1"/>
</dbReference>
<dbReference type="KEGG" id="kqi:F1D05_02440"/>
<dbReference type="InterPro" id="IPR029442">
    <property type="entry name" value="GyrI-like"/>
</dbReference>
<dbReference type="Gene3D" id="3.20.80.10">
    <property type="entry name" value="Regulatory factor, effector binding domain"/>
    <property type="match status" value="1"/>
</dbReference>
<dbReference type="EMBL" id="CP043661">
    <property type="protein sequence ID" value="QNE16973.1"/>
    <property type="molecule type" value="Genomic_DNA"/>
</dbReference>